<dbReference type="CDD" id="cd16664">
    <property type="entry name" value="RING-Ubox_PUB"/>
    <property type="match status" value="1"/>
</dbReference>
<evidence type="ECO:0000313" key="6">
    <source>
        <dbReference type="Proteomes" id="UP000245207"/>
    </source>
</evidence>
<dbReference type="STRING" id="35608.A0A2U1LWL9"/>
<dbReference type="PANTHER" id="PTHR23315:SF52">
    <property type="entry name" value="U-BOX DOMAIN-CONTAINING PROTEIN 10"/>
    <property type="match status" value="1"/>
</dbReference>
<evidence type="ECO:0000259" key="4">
    <source>
        <dbReference type="PROSITE" id="PS51698"/>
    </source>
</evidence>
<dbReference type="EMBL" id="PKPP01007443">
    <property type="protein sequence ID" value="PWA53377.1"/>
    <property type="molecule type" value="Genomic_DNA"/>
</dbReference>
<proteinExistence type="predicted"/>
<sequence>MSFIFKSLIDLELFDFTSQNAIGDFNGGLVESDHCFDELIVSIQGAKKLLVVAANFDRNITLDGVIKKSAFQFQCVSSKLEKALANLPYHHFDISEEVQEQVDLVRGQLRRARERYGRPQNSDKEVRPVEEAVNVNNLEDVSEGDNQNEMGYQLESSQSFLKITDVDGGDNSTNKIADGSKKSDVPVILVDFLCPISLELMCDLVIVSTGQTYERSYIQRWIDGGNTTCPKTQQKLKKRHFNA</sequence>
<protein>
    <submittedName>
        <fullName evidence="5">Armadillo</fullName>
    </submittedName>
</protein>
<dbReference type="SUPFAM" id="SSF57850">
    <property type="entry name" value="RING/U-box"/>
    <property type="match status" value="1"/>
</dbReference>
<feature type="domain" description="U-box" evidence="4">
    <location>
        <begin position="187"/>
        <end position="243"/>
    </location>
</feature>
<dbReference type="Pfam" id="PF25368">
    <property type="entry name" value="PUB10_N"/>
    <property type="match status" value="1"/>
</dbReference>
<dbReference type="GO" id="GO:0016567">
    <property type="term" value="P:protein ubiquitination"/>
    <property type="evidence" value="ECO:0007669"/>
    <property type="project" value="UniProtKB-UniPathway"/>
</dbReference>
<dbReference type="InterPro" id="IPR013083">
    <property type="entry name" value="Znf_RING/FYVE/PHD"/>
</dbReference>
<evidence type="ECO:0000256" key="2">
    <source>
        <dbReference type="ARBA" id="ARBA00022679"/>
    </source>
</evidence>
<dbReference type="OrthoDB" id="1742615at2759"/>
<evidence type="ECO:0000256" key="1">
    <source>
        <dbReference type="ARBA" id="ARBA00004906"/>
    </source>
</evidence>
<organism evidence="5 6">
    <name type="scientific">Artemisia annua</name>
    <name type="common">Sweet wormwood</name>
    <dbReference type="NCBI Taxonomy" id="35608"/>
    <lineage>
        <taxon>Eukaryota</taxon>
        <taxon>Viridiplantae</taxon>
        <taxon>Streptophyta</taxon>
        <taxon>Embryophyta</taxon>
        <taxon>Tracheophyta</taxon>
        <taxon>Spermatophyta</taxon>
        <taxon>Magnoliopsida</taxon>
        <taxon>eudicotyledons</taxon>
        <taxon>Gunneridae</taxon>
        <taxon>Pentapetalae</taxon>
        <taxon>asterids</taxon>
        <taxon>campanulids</taxon>
        <taxon>Asterales</taxon>
        <taxon>Asteraceae</taxon>
        <taxon>Asteroideae</taxon>
        <taxon>Anthemideae</taxon>
        <taxon>Artemisiinae</taxon>
        <taxon>Artemisia</taxon>
    </lineage>
</organism>
<accession>A0A2U1LWL9</accession>
<evidence type="ECO:0000256" key="3">
    <source>
        <dbReference type="ARBA" id="ARBA00022737"/>
    </source>
</evidence>
<reference evidence="5 6" key="1">
    <citation type="journal article" date="2018" name="Mol. Plant">
        <title>The genome of Artemisia annua provides insight into the evolution of Asteraceae family and artemisinin biosynthesis.</title>
        <authorList>
            <person name="Shen Q."/>
            <person name="Zhang L."/>
            <person name="Liao Z."/>
            <person name="Wang S."/>
            <person name="Yan T."/>
            <person name="Shi P."/>
            <person name="Liu M."/>
            <person name="Fu X."/>
            <person name="Pan Q."/>
            <person name="Wang Y."/>
            <person name="Lv Z."/>
            <person name="Lu X."/>
            <person name="Zhang F."/>
            <person name="Jiang W."/>
            <person name="Ma Y."/>
            <person name="Chen M."/>
            <person name="Hao X."/>
            <person name="Li L."/>
            <person name="Tang Y."/>
            <person name="Lv G."/>
            <person name="Zhou Y."/>
            <person name="Sun X."/>
            <person name="Brodelius P.E."/>
            <person name="Rose J.K.C."/>
            <person name="Tang K."/>
        </authorList>
    </citation>
    <scope>NUCLEOTIDE SEQUENCE [LARGE SCALE GENOMIC DNA]</scope>
    <source>
        <strain evidence="6">cv. Huhao1</strain>
        <tissue evidence="5">Leaf</tissue>
    </source>
</reference>
<dbReference type="InterPro" id="IPR003613">
    <property type="entry name" value="Ubox_domain"/>
</dbReference>
<dbReference type="Gene3D" id="3.30.40.10">
    <property type="entry name" value="Zinc/RING finger domain, C3HC4 (zinc finger)"/>
    <property type="match status" value="1"/>
</dbReference>
<comment type="caution">
    <text evidence="5">The sequence shown here is derived from an EMBL/GenBank/DDBJ whole genome shotgun (WGS) entry which is preliminary data.</text>
</comment>
<dbReference type="Pfam" id="PF04564">
    <property type="entry name" value="U-box"/>
    <property type="match status" value="1"/>
</dbReference>
<comment type="pathway">
    <text evidence="1">Protein modification; protein ubiquitination.</text>
</comment>
<dbReference type="InterPro" id="IPR057623">
    <property type="entry name" value="PUB12-19-like_N"/>
</dbReference>
<dbReference type="PANTHER" id="PTHR23315">
    <property type="entry name" value="U BOX DOMAIN-CONTAINING"/>
    <property type="match status" value="1"/>
</dbReference>
<dbReference type="PROSITE" id="PS51698">
    <property type="entry name" value="U_BOX"/>
    <property type="match status" value="1"/>
</dbReference>
<gene>
    <name evidence="5" type="ORF">CTI12_AA445690</name>
</gene>
<dbReference type="SMART" id="SM00504">
    <property type="entry name" value="Ubox"/>
    <property type="match status" value="1"/>
</dbReference>
<dbReference type="UniPathway" id="UPA00143"/>
<dbReference type="GO" id="GO:0004842">
    <property type="term" value="F:ubiquitin-protein transferase activity"/>
    <property type="evidence" value="ECO:0007669"/>
    <property type="project" value="InterPro"/>
</dbReference>
<dbReference type="AlphaFoldDB" id="A0A2U1LWL9"/>
<keyword evidence="2" id="KW-0808">Transferase</keyword>
<dbReference type="Proteomes" id="UP000245207">
    <property type="component" value="Unassembled WGS sequence"/>
</dbReference>
<name>A0A2U1LWL9_ARTAN</name>
<keyword evidence="3" id="KW-0677">Repeat</keyword>
<keyword evidence="6" id="KW-1185">Reference proteome</keyword>
<evidence type="ECO:0000313" key="5">
    <source>
        <dbReference type="EMBL" id="PWA53377.1"/>
    </source>
</evidence>
<dbReference type="InterPro" id="IPR045210">
    <property type="entry name" value="RING-Ubox_PUB"/>
</dbReference>